<name>A0A0F9CY30_9ZZZZ</name>
<reference evidence="1" key="1">
    <citation type="journal article" date="2015" name="Nature">
        <title>Complex archaea that bridge the gap between prokaryotes and eukaryotes.</title>
        <authorList>
            <person name="Spang A."/>
            <person name="Saw J.H."/>
            <person name="Jorgensen S.L."/>
            <person name="Zaremba-Niedzwiedzka K."/>
            <person name="Martijn J."/>
            <person name="Lind A.E."/>
            <person name="van Eijk R."/>
            <person name="Schleper C."/>
            <person name="Guy L."/>
            <person name="Ettema T.J."/>
        </authorList>
    </citation>
    <scope>NUCLEOTIDE SEQUENCE</scope>
</reference>
<proteinExistence type="predicted"/>
<gene>
    <name evidence="1" type="ORF">LCGC14_2267370</name>
</gene>
<comment type="caution">
    <text evidence="1">The sequence shown here is derived from an EMBL/GenBank/DDBJ whole genome shotgun (WGS) entry which is preliminary data.</text>
</comment>
<dbReference type="AlphaFoldDB" id="A0A0F9CY30"/>
<evidence type="ECO:0000313" key="1">
    <source>
        <dbReference type="EMBL" id="KKL54243.1"/>
    </source>
</evidence>
<sequence length="115" mass="13137">MLIKFRSDPNSGEWTIYDHCKNVVFESTWQEVPSPGENDEILGDPIPDMFAVAGWGELALREEPIKGRTEGTRVVRWVRWMGPHPETGQACMMLLVTDMEPVFLMSDEGKTLERI</sequence>
<protein>
    <submittedName>
        <fullName evidence="1">Uncharacterized protein</fullName>
    </submittedName>
</protein>
<organism evidence="1">
    <name type="scientific">marine sediment metagenome</name>
    <dbReference type="NCBI Taxonomy" id="412755"/>
    <lineage>
        <taxon>unclassified sequences</taxon>
        <taxon>metagenomes</taxon>
        <taxon>ecological metagenomes</taxon>
    </lineage>
</organism>
<dbReference type="EMBL" id="LAZR01031268">
    <property type="protein sequence ID" value="KKL54243.1"/>
    <property type="molecule type" value="Genomic_DNA"/>
</dbReference>
<accession>A0A0F9CY30</accession>